<feature type="transmembrane region" description="Helical" evidence="10">
    <location>
        <begin position="769"/>
        <end position="790"/>
    </location>
</feature>
<dbReference type="EC" id="2.3.2.27" evidence="4"/>
<sequence length="936" mass="107213">MRTLSSPPPLQSSRFSVFPTNPPQIHKFIYNPFLIFLIFTLTPTPTTSTHSQFPQIPYSPHCNYVVAESPPTNTQLSTPNFLKLLNAYFTGGEKILSQNHRHLRKYDPNYVSLQTKNVYQTQNATVFKLDGILNFWGSRIFRRNLRLVHYRPPKIPVKNHESVFRLSGFWDSSSGKLCMVGSGLGYLRFVNVVLKLNYLNSSSIFTSLVNGTLQSLDTVGGSTYFEPISILGVSSMSYEYTLIDKEIENNGFRVYDKIENVSLGLELNRSVCFVIDSAHWFEMENLDDCGRVNCNPISGGSKDPFHFMSFHEIECLEDGKVRYLIMFWNLSRNAIPVPFDPYITLVGEGAWDWRKRRFNMVACRILNITDSLDKGSVGDCSIRLSLHIPSTLSLRNRSFVVGQMWSTRSLNDSSYFGTVAFQSPENRYVRLKGLNYEYSENDNVGKQCAKKMTVKGKGGRYPDVYSSDMRFDMRVRNRKGVIGTGYSSPLYVGDKLYEHFDRLAWAPEHFDRLEPAVQLNHSRSSVVNISSVISFRSVHDFKLDDKFPQTRSVEISAEGIYDPNTGLLCMIGCMHLGSHKEKLSKNVSVDCEIVVNVQYPQLDLKAGTNAKGTIESTRSKSDHLYFEHLEFHSYSIYTSQAKESIWRMDLEITMVLISNTLACLFVGLQLFYVKKHPDVLPFISVMMIIVLTVAHMIPLLLNFEALFLANRNRQNVFLGSDGWLEVNEVLVRVITMIAFLMQFRLLQLTWSARVGGESQRNLRVADKKVFYLSLPLYIGGGLIALFALLWKKSHQSPFLRPRRLRYQQQSFWGDLKSYAGLVLDGFLLPQILFNLFCDSRERALAPAFYTGTTLVRLLPHVYDLYRARSSSWFFDNIFANPRMDYYSTTWDIIISCSGLVFVCLVYLQQQFGGRCFLPKKYRENSIYEKVPVVGTE</sequence>
<keyword evidence="6 10" id="KW-0812">Transmembrane</keyword>
<evidence type="ECO:0000259" key="12">
    <source>
        <dbReference type="Pfam" id="PF25333"/>
    </source>
</evidence>
<keyword evidence="8 10" id="KW-1133">Transmembrane helix</keyword>
<evidence type="ECO:0000313" key="14">
    <source>
        <dbReference type="Proteomes" id="UP001642360"/>
    </source>
</evidence>
<comment type="caution">
    <text evidence="13">The sequence shown here is derived from an EMBL/GenBank/DDBJ whole genome shotgun (WGS) entry which is preliminary data.</text>
</comment>
<feature type="domain" description="DUF2921" evidence="12">
    <location>
        <begin position="58"/>
        <end position="229"/>
    </location>
</feature>
<feature type="transmembrane region" description="Helical" evidence="10">
    <location>
        <begin position="685"/>
        <end position="709"/>
    </location>
</feature>
<feature type="domain" description="SWEET-like" evidence="11">
    <location>
        <begin position="640"/>
        <end position="920"/>
    </location>
</feature>
<keyword evidence="5" id="KW-0808">Transferase</keyword>
<evidence type="ECO:0000256" key="8">
    <source>
        <dbReference type="ARBA" id="ARBA00022989"/>
    </source>
</evidence>
<dbReference type="InterPro" id="IPR057425">
    <property type="entry name" value="DUF2921_N"/>
</dbReference>
<evidence type="ECO:0000256" key="2">
    <source>
        <dbReference type="ARBA" id="ARBA00004127"/>
    </source>
</evidence>
<keyword evidence="9 10" id="KW-0472">Membrane</keyword>
<feature type="domain" description="DUF2921" evidence="12">
    <location>
        <begin position="446"/>
        <end position="629"/>
    </location>
</feature>
<protein>
    <recommendedName>
        <fullName evidence="4">RING-type E3 ubiquitin transferase</fullName>
        <ecNumber evidence="4">2.3.2.27</ecNumber>
    </recommendedName>
</protein>
<evidence type="ECO:0000256" key="7">
    <source>
        <dbReference type="ARBA" id="ARBA00022786"/>
    </source>
</evidence>
<gene>
    <name evidence="13" type="ORF">ILEXP_LOCUS51922</name>
</gene>
<evidence type="ECO:0000256" key="4">
    <source>
        <dbReference type="ARBA" id="ARBA00012483"/>
    </source>
</evidence>
<evidence type="ECO:0000313" key="13">
    <source>
        <dbReference type="EMBL" id="CAK9181811.1"/>
    </source>
</evidence>
<accession>A0ABC8UL83</accession>
<evidence type="ECO:0000256" key="10">
    <source>
        <dbReference type="SAM" id="Phobius"/>
    </source>
</evidence>
<keyword evidence="14" id="KW-1185">Reference proteome</keyword>
<dbReference type="EMBL" id="CAUOFW020008168">
    <property type="protein sequence ID" value="CAK9181811.1"/>
    <property type="molecule type" value="Genomic_DNA"/>
</dbReference>
<feature type="domain" description="DUF2921" evidence="12">
    <location>
        <begin position="331"/>
        <end position="419"/>
    </location>
</feature>
<reference evidence="13 14" key="1">
    <citation type="submission" date="2024-02" db="EMBL/GenBank/DDBJ databases">
        <authorList>
            <person name="Vignale AGUSTIN F."/>
            <person name="Sosa J E."/>
            <person name="Modenutti C."/>
        </authorList>
    </citation>
    <scope>NUCLEOTIDE SEQUENCE [LARGE SCALE GENOMIC DNA]</scope>
</reference>
<dbReference type="GO" id="GO:0061630">
    <property type="term" value="F:ubiquitin protein ligase activity"/>
    <property type="evidence" value="ECO:0007669"/>
    <property type="project" value="UniProtKB-EC"/>
</dbReference>
<evidence type="ECO:0000256" key="5">
    <source>
        <dbReference type="ARBA" id="ARBA00022679"/>
    </source>
</evidence>
<dbReference type="AlphaFoldDB" id="A0ABC8UL83"/>
<feature type="transmembrane region" description="Helical" evidence="10">
    <location>
        <begin position="729"/>
        <end position="748"/>
    </location>
</feature>
<comment type="pathway">
    <text evidence="3">Protein modification; protein ubiquitination.</text>
</comment>
<dbReference type="Pfam" id="PF11145">
    <property type="entry name" value="DUF2921"/>
    <property type="match status" value="1"/>
</dbReference>
<organism evidence="13 14">
    <name type="scientific">Ilex paraguariensis</name>
    <name type="common">yerba mate</name>
    <dbReference type="NCBI Taxonomy" id="185542"/>
    <lineage>
        <taxon>Eukaryota</taxon>
        <taxon>Viridiplantae</taxon>
        <taxon>Streptophyta</taxon>
        <taxon>Embryophyta</taxon>
        <taxon>Tracheophyta</taxon>
        <taxon>Spermatophyta</taxon>
        <taxon>Magnoliopsida</taxon>
        <taxon>eudicotyledons</taxon>
        <taxon>Gunneridae</taxon>
        <taxon>Pentapetalae</taxon>
        <taxon>asterids</taxon>
        <taxon>campanulids</taxon>
        <taxon>Aquifoliales</taxon>
        <taxon>Aquifoliaceae</taxon>
        <taxon>Ilex</taxon>
    </lineage>
</organism>
<feature type="transmembrane region" description="Helical" evidence="10">
    <location>
        <begin position="652"/>
        <end position="673"/>
    </location>
</feature>
<dbReference type="PANTHER" id="PTHR33389">
    <property type="entry name" value="FAMILY PROTEIN, PUTATIVE (DUF2921)-RELATED"/>
    <property type="match status" value="1"/>
</dbReference>
<dbReference type="InterPro" id="IPR021319">
    <property type="entry name" value="DUF2921"/>
</dbReference>
<evidence type="ECO:0000259" key="11">
    <source>
        <dbReference type="Pfam" id="PF11145"/>
    </source>
</evidence>
<dbReference type="Proteomes" id="UP001642360">
    <property type="component" value="Unassembled WGS sequence"/>
</dbReference>
<keyword evidence="7" id="KW-0833">Ubl conjugation pathway</keyword>
<evidence type="ECO:0000256" key="9">
    <source>
        <dbReference type="ARBA" id="ARBA00023136"/>
    </source>
</evidence>
<evidence type="ECO:0000256" key="3">
    <source>
        <dbReference type="ARBA" id="ARBA00004906"/>
    </source>
</evidence>
<name>A0ABC8UL83_9AQUA</name>
<proteinExistence type="predicted"/>
<feature type="transmembrane region" description="Helical" evidence="10">
    <location>
        <begin position="885"/>
        <end position="907"/>
    </location>
</feature>
<dbReference type="GO" id="GO:0012505">
    <property type="term" value="C:endomembrane system"/>
    <property type="evidence" value="ECO:0007669"/>
    <property type="project" value="UniProtKB-SubCell"/>
</dbReference>
<evidence type="ECO:0000256" key="6">
    <source>
        <dbReference type="ARBA" id="ARBA00022692"/>
    </source>
</evidence>
<dbReference type="PANTHER" id="PTHR33389:SF22">
    <property type="entry name" value="FAMILY PROTEIN, PUTATIVE (DUF2921)-RELATED"/>
    <property type="match status" value="1"/>
</dbReference>
<comment type="catalytic activity">
    <reaction evidence="1">
        <text>S-ubiquitinyl-[E2 ubiquitin-conjugating enzyme]-L-cysteine + [acceptor protein]-L-lysine = [E2 ubiquitin-conjugating enzyme]-L-cysteine + N(6)-ubiquitinyl-[acceptor protein]-L-lysine.</text>
        <dbReference type="EC" id="2.3.2.27"/>
    </reaction>
</comment>
<comment type="subcellular location">
    <subcellularLocation>
        <location evidence="2">Endomembrane system</location>
        <topology evidence="2">Multi-pass membrane protein</topology>
    </subcellularLocation>
</comment>
<evidence type="ECO:0000256" key="1">
    <source>
        <dbReference type="ARBA" id="ARBA00000900"/>
    </source>
</evidence>
<dbReference type="Pfam" id="PF25333">
    <property type="entry name" value="DUF2921_N"/>
    <property type="match status" value="3"/>
</dbReference>